<evidence type="ECO:0000256" key="5">
    <source>
        <dbReference type="ARBA" id="ARBA00022927"/>
    </source>
</evidence>
<feature type="region of interest" description="Disordered" evidence="9">
    <location>
        <begin position="122"/>
        <end position="168"/>
    </location>
</feature>
<feature type="binding site" evidence="8">
    <location>
        <position position="210"/>
    </location>
    <ligand>
        <name>Mg(2+)</name>
        <dbReference type="ChEBI" id="CHEBI:18420"/>
    </ligand>
</feature>
<dbReference type="AlphaFoldDB" id="A0AA38T0H2"/>
<feature type="binding site" evidence="7">
    <location>
        <begin position="203"/>
        <end position="210"/>
    </location>
    <ligand>
        <name>GTP</name>
        <dbReference type="ChEBI" id="CHEBI:37565"/>
    </ligand>
</feature>
<dbReference type="SUPFAM" id="SSF52540">
    <property type="entry name" value="P-loop containing nucleoside triphosphate hydrolases"/>
    <property type="match status" value="1"/>
</dbReference>
<dbReference type="SMART" id="SM00177">
    <property type="entry name" value="ARF"/>
    <property type="match status" value="1"/>
</dbReference>
<feature type="binding site" evidence="7">
    <location>
        <position position="249"/>
    </location>
    <ligand>
        <name>GTP</name>
        <dbReference type="ChEBI" id="CHEBI:37565"/>
    </ligand>
</feature>
<dbReference type="InterPro" id="IPR027417">
    <property type="entry name" value="P-loop_NTPase"/>
</dbReference>
<keyword evidence="8" id="KW-0479">Metal-binding</keyword>
<evidence type="ECO:0000256" key="9">
    <source>
        <dbReference type="SAM" id="MobiDB-lite"/>
    </source>
</evidence>
<comment type="similarity">
    <text evidence="1">Belongs to the small GTPase superfamily. Arf family.</text>
</comment>
<keyword evidence="5" id="KW-0653">Protein transport</keyword>
<dbReference type="GO" id="GO:0016192">
    <property type="term" value="P:vesicle-mediated transport"/>
    <property type="evidence" value="ECO:0007669"/>
    <property type="project" value="UniProtKB-KW"/>
</dbReference>
<evidence type="ECO:0000256" key="3">
    <source>
        <dbReference type="ARBA" id="ARBA00022741"/>
    </source>
</evidence>
<organism evidence="10 11">
    <name type="scientific">Centaurea solstitialis</name>
    <name type="common">yellow star-thistle</name>
    <dbReference type="NCBI Taxonomy" id="347529"/>
    <lineage>
        <taxon>Eukaryota</taxon>
        <taxon>Viridiplantae</taxon>
        <taxon>Streptophyta</taxon>
        <taxon>Embryophyta</taxon>
        <taxon>Tracheophyta</taxon>
        <taxon>Spermatophyta</taxon>
        <taxon>Magnoliopsida</taxon>
        <taxon>eudicotyledons</taxon>
        <taxon>Gunneridae</taxon>
        <taxon>Pentapetalae</taxon>
        <taxon>asterids</taxon>
        <taxon>campanulids</taxon>
        <taxon>Asterales</taxon>
        <taxon>Asteraceae</taxon>
        <taxon>Carduoideae</taxon>
        <taxon>Cardueae</taxon>
        <taxon>Centaureinae</taxon>
        <taxon>Centaurea</taxon>
    </lineage>
</organism>
<keyword evidence="5" id="KW-0813">Transport</keyword>
<evidence type="ECO:0000256" key="1">
    <source>
        <dbReference type="ARBA" id="ARBA00010290"/>
    </source>
</evidence>
<keyword evidence="4" id="KW-0931">ER-Golgi transport</keyword>
<feature type="binding site" evidence="8">
    <location>
        <position position="227"/>
    </location>
    <ligand>
        <name>Mg(2+)</name>
        <dbReference type="ChEBI" id="CHEBI:18420"/>
    </ligand>
</feature>
<dbReference type="GO" id="GO:0046872">
    <property type="term" value="F:metal ion binding"/>
    <property type="evidence" value="ECO:0007669"/>
    <property type="project" value="UniProtKB-KW"/>
</dbReference>
<keyword evidence="2" id="KW-0519">Myristate</keyword>
<gene>
    <name evidence="10" type="ORF">OSB04_025883</name>
</gene>
<evidence type="ECO:0000256" key="2">
    <source>
        <dbReference type="ARBA" id="ARBA00022707"/>
    </source>
</evidence>
<evidence type="ECO:0000256" key="4">
    <source>
        <dbReference type="ARBA" id="ARBA00022892"/>
    </source>
</evidence>
<reference evidence="10" key="1">
    <citation type="submission" date="2023-03" db="EMBL/GenBank/DDBJ databases">
        <title>Chromosome-scale reference genome and RAD-based genetic map of yellow starthistle (Centaurea solstitialis) reveal putative structural variation and QTLs associated with invader traits.</title>
        <authorList>
            <person name="Reatini B."/>
            <person name="Cang F.A."/>
            <person name="Jiang Q."/>
            <person name="Mckibben M.T.W."/>
            <person name="Barker M.S."/>
            <person name="Rieseberg L.H."/>
            <person name="Dlugosch K.M."/>
        </authorList>
    </citation>
    <scope>NUCLEOTIDE SEQUENCE</scope>
    <source>
        <strain evidence="10">CAN-66</strain>
        <tissue evidence="10">Leaf</tissue>
    </source>
</reference>
<dbReference type="NCBIfam" id="TIGR00231">
    <property type="entry name" value="small_GTP"/>
    <property type="match status" value="1"/>
</dbReference>
<dbReference type="PANTHER" id="PTHR11711">
    <property type="entry name" value="ADP RIBOSYLATION FACTOR-RELATED"/>
    <property type="match status" value="1"/>
</dbReference>
<dbReference type="GO" id="GO:0005525">
    <property type="term" value="F:GTP binding"/>
    <property type="evidence" value="ECO:0007669"/>
    <property type="project" value="UniProtKB-KW"/>
</dbReference>
<evidence type="ECO:0000256" key="8">
    <source>
        <dbReference type="PIRSR" id="PIRSR606689-2"/>
    </source>
</evidence>
<dbReference type="PROSITE" id="PS51417">
    <property type="entry name" value="ARF"/>
    <property type="match status" value="1"/>
</dbReference>
<evidence type="ECO:0000256" key="6">
    <source>
        <dbReference type="ARBA" id="ARBA00023134"/>
    </source>
</evidence>
<dbReference type="PRINTS" id="PR00328">
    <property type="entry name" value="SAR1GTPBP"/>
</dbReference>
<keyword evidence="11" id="KW-1185">Reference proteome</keyword>
<dbReference type="GO" id="GO:0003924">
    <property type="term" value="F:GTPase activity"/>
    <property type="evidence" value="ECO:0007669"/>
    <property type="project" value="InterPro"/>
</dbReference>
<keyword evidence="6 7" id="KW-0342">GTP-binding</keyword>
<keyword evidence="3 7" id="KW-0547">Nucleotide-binding</keyword>
<dbReference type="EMBL" id="JARYMX010000006">
    <property type="protein sequence ID" value="KAJ9546176.1"/>
    <property type="molecule type" value="Genomic_DNA"/>
</dbReference>
<dbReference type="InterPro" id="IPR024156">
    <property type="entry name" value="Small_GTPase_ARF"/>
</dbReference>
<evidence type="ECO:0000313" key="10">
    <source>
        <dbReference type="EMBL" id="KAJ9546176.1"/>
    </source>
</evidence>
<comment type="caution">
    <text evidence="10">The sequence shown here is derived from an EMBL/GenBank/DDBJ whole genome shotgun (WGS) entry which is preliminary data.</text>
</comment>
<proteinExistence type="inferred from homology"/>
<protein>
    <recommendedName>
        <fullName evidence="12">ADP-ribosylation factor</fullName>
    </recommendedName>
</protein>
<dbReference type="Proteomes" id="UP001172457">
    <property type="component" value="Chromosome 6"/>
</dbReference>
<evidence type="ECO:0000256" key="7">
    <source>
        <dbReference type="PIRSR" id="PIRSR606689-1"/>
    </source>
</evidence>
<keyword evidence="2" id="KW-0449">Lipoprotein</keyword>
<sequence length="398" mass="45965">MRIYKEREALKFVNLNEFTTRRFCSEHEMGRTGRIDECSSSRSMSKIPHTQKKVIEPVRPDDSEIRKIRMRICKERVALKFVDLNEFITSKTNTLYRLEELQMYHDAEKKVFGTAFGPNSRFRKTSTGTSQYRSTGTSQYRTTGTMPTTKRGRGRSLPPFGRSRSSTPQVNALGEHLKIGGSEVDQKLTAGTSSMSLKVVMLGLDAAGKTTILYKLHIGEVLSNVPTIGFNVEKVQYKNVVFTVWDVGGQMKLRFFWRHYFNDSNGLVRITTTSVVVLFFYFNKSKSVLCFIKRTPFLKNKTNSLKSTNLLIFKEYYVHIYVVDYLDRERISKAKAEFQVLLLFFFHVKTITLEKFTCSYCSINVFLTHSLFHFIFRPLLMTISCLIVPPWCLQTSTT</sequence>
<dbReference type="Pfam" id="PF00025">
    <property type="entry name" value="Arf"/>
    <property type="match status" value="1"/>
</dbReference>
<evidence type="ECO:0000313" key="11">
    <source>
        <dbReference type="Proteomes" id="UP001172457"/>
    </source>
</evidence>
<dbReference type="GO" id="GO:0015031">
    <property type="term" value="P:protein transport"/>
    <property type="evidence" value="ECO:0007669"/>
    <property type="project" value="UniProtKB-KW"/>
</dbReference>
<dbReference type="InterPro" id="IPR005225">
    <property type="entry name" value="Small_GTP-bd"/>
</dbReference>
<accession>A0AA38T0H2</accession>
<keyword evidence="8" id="KW-0460">Magnesium</keyword>
<dbReference type="Gene3D" id="3.40.50.300">
    <property type="entry name" value="P-loop containing nucleotide triphosphate hydrolases"/>
    <property type="match status" value="1"/>
</dbReference>
<feature type="compositionally biased region" description="Polar residues" evidence="9">
    <location>
        <begin position="125"/>
        <end position="148"/>
    </location>
</feature>
<evidence type="ECO:0008006" key="12">
    <source>
        <dbReference type="Google" id="ProtNLM"/>
    </source>
</evidence>
<name>A0AA38T0H2_9ASTR</name>
<dbReference type="InterPro" id="IPR006689">
    <property type="entry name" value="Small_GTPase_ARF/SAR"/>
</dbReference>